<sequence>MMNKNLSQTYSLQSETNDSFFMKGRYMDRDKFCNMPYVYDSEFRTSFSKNHKEISRVDYTFSSLKNNVYENISGKDIYSFFIPFKSQKSPISSNKLYINSETSNFNHHSSHLYSSTYIKGMPELNEKMQGSPQFFHKLETCENWKQSSNLLDQLHDEKSNFPHYLKLFDSYIPEKSPKNTYNSFLKDINASLKSPLDCFNNSSVFLNSSILSKNSFGKSFKCEDIFSDFYATELKTFSKRKKYPLLKNHQKKSISLLHASTIYLISVFKACNPKFNYELSRNPKRALTKPSKGIKNDGYDNEDNDYILHVNDILGSNRGHRYLILDILGQGTFGQVVKCRNIHTQEIVAVKVIKNKPAYFNQSMTEITILDLLNKKLDKSRKHNILQLKDTFIHKKHLCIVSELLSVNLYELIKQNQFKGLNTNLVRTFATQILDAMIVLSEEKIIHCDLKPENILLNNLESPVVKIIDFGSACYERQTVYTYIQSRFYRSPEVLLGLPYSSSIDVWSFGCIIAELFLGLPLFPGTSEYNQVFRIVEMLGMPPAWMIEMGKQSKDFFEKIIDNTGHKIYCLKTMEQYEKEHNTTETPNKRYFSASTLPEIIKTYPIQKKFVKSLDMDKEIILRNALVDFLISLLNINPLQRLSPQQAKMHPFITGNELTKKLPSRIDLKSFFNFPENTSNINHFNTLSDSHEHSKKIIDNPKACSMSRTNSTRKNSYIYNNIEARNSLRFFQSHKNPLYLSTSVNIHNPSQQSNKQKEIHYVSPQIPPECVQRYTYVSNIPHQIYQTNYFSGLSQHSSLNMFQNYHTLSFKYPPKASYKGEETFYSF</sequence>
<protein>
    <submittedName>
        <fullName evidence="1">Uncharacterized protein</fullName>
    </submittedName>
</protein>
<comment type="caution">
    <text evidence="1">The sequence shown here is derived from an EMBL/GenBank/DDBJ whole genome shotgun (WGS) entry which is preliminary data.</text>
</comment>
<reference evidence="1 2" key="1">
    <citation type="journal article" date="2021" name="Commun. Biol.">
        <title>Genomic insights into the host specific adaptation of the Pneumocystis genus.</title>
        <authorList>
            <person name="Cisse O.H."/>
            <person name="Ma L."/>
            <person name="Dekker J.P."/>
            <person name="Khil P.P."/>
            <person name="Youn J.-H."/>
            <person name="Brenchley J.M."/>
            <person name="Blair R."/>
            <person name="Pahar B."/>
            <person name="Chabe M."/>
            <person name="Van Rompay K.K.A."/>
            <person name="Keesler R."/>
            <person name="Sukura A."/>
            <person name="Hirsch V."/>
            <person name="Kutty G."/>
            <person name="Liu Y."/>
            <person name="Peng L."/>
            <person name="Chen J."/>
            <person name="Song J."/>
            <person name="Weissenbacher-Lang C."/>
            <person name="Xu J."/>
            <person name="Upham N.S."/>
            <person name="Stajich J.E."/>
            <person name="Cuomo C.A."/>
            <person name="Cushion M.T."/>
            <person name="Kovacs J.A."/>
        </authorList>
    </citation>
    <scope>NUCLEOTIDE SEQUENCE [LARGE SCALE GENOMIC DNA]</scope>
    <source>
        <strain evidence="1 2">RABM</strain>
    </source>
</reference>
<organism evidence="1 2">
    <name type="scientific">Pneumocystis oryctolagi</name>
    <dbReference type="NCBI Taxonomy" id="42067"/>
    <lineage>
        <taxon>Eukaryota</taxon>
        <taxon>Fungi</taxon>
        <taxon>Dikarya</taxon>
        <taxon>Ascomycota</taxon>
        <taxon>Taphrinomycotina</taxon>
        <taxon>Pneumocystomycetes</taxon>
        <taxon>Pneumocystaceae</taxon>
        <taxon>Pneumocystis</taxon>
    </lineage>
</organism>
<evidence type="ECO:0000313" key="1">
    <source>
        <dbReference type="EMBL" id="KAG4306506.1"/>
    </source>
</evidence>
<accession>A0ACB7CFX1</accession>
<dbReference type="Proteomes" id="UP000768646">
    <property type="component" value="Unassembled WGS sequence"/>
</dbReference>
<proteinExistence type="predicted"/>
<dbReference type="EMBL" id="JABTEG010000001">
    <property type="protein sequence ID" value="KAG4306506.1"/>
    <property type="molecule type" value="Genomic_DNA"/>
</dbReference>
<name>A0ACB7CFX1_9ASCO</name>
<keyword evidence="2" id="KW-1185">Reference proteome</keyword>
<gene>
    <name evidence="1" type="ORF">PORY_000494</name>
</gene>
<evidence type="ECO:0000313" key="2">
    <source>
        <dbReference type="Proteomes" id="UP000768646"/>
    </source>
</evidence>